<dbReference type="GO" id="GO:0016747">
    <property type="term" value="F:acyltransferase activity, transferring groups other than amino-acyl groups"/>
    <property type="evidence" value="ECO:0007669"/>
    <property type="project" value="InterPro"/>
</dbReference>
<dbReference type="Gene3D" id="3.40.630.30">
    <property type="match status" value="1"/>
</dbReference>
<dbReference type="GO" id="GO:0009100">
    <property type="term" value="P:glycoprotein metabolic process"/>
    <property type="evidence" value="ECO:0007669"/>
    <property type="project" value="TreeGrafter"/>
</dbReference>
<protein>
    <submittedName>
        <fullName evidence="2">Acetyltransferase (GNAT) family protein</fullName>
    </submittedName>
</protein>
<dbReference type="PANTHER" id="PTHR13170">
    <property type="entry name" value="O-GLCNACASE"/>
    <property type="match status" value="1"/>
</dbReference>
<accession>A0A3N1NXG0</accession>
<dbReference type="AlphaFoldDB" id="A0A3N1NXG0"/>
<dbReference type="InterPro" id="IPR000182">
    <property type="entry name" value="GNAT_dom"/>
</dbReference>
<feature type="domain" description="N-acetyltransferase" evidence="1">
    <location>
        <begin position="64"/>
        <end position="198"/>
    </location>
</feature>
<comment type="caution">
    <text evidence="2">The sequence shown here is derived from an EMBL/GenBank/DDBJ whole genome shotgun (WGS) entry which is preliminary data.</text>
</comment>
<dbReference type="RefSeq" id="WP_123637951.1">
    <property type="nucleotide sequence ID" value="NZ_RJUK01000001.1"/>
</dbReference>
<keyword evidence="3" id="KW-1185">Reference proteome</keyword>
<evidence type="ECO:0000313" key="2">
    <source>
        <dbReference type="EMBL" id="ROQ20863.1"/>
    </source>
</evidence>
<dbReference type="InterPro" id="IPR051822">
    <property type="entry name" value="Glycosyl_Hydrolase_84"/>
</dbReference>
<evidence type="ECO:0000259" key="1">
    <source>
        <dbReference type="PROSITE" id="PS51186"/>
    </source>
</evidence>
<gene>
    <name evidence="2" type="ORF">EDC38_1481</name>
</gene>
<dbReference type="PROSITE" id="PS51186">
    <property type="entry name" value="GNAT"/>
    <property type="match status" value="1"/>
</dbReference>
<name>A0A3N1NXG0_9GAMM</name>
<dbReference type="GO" id="GO:0016231">
    <property type="term" value="F:beta-N-acetylglucosaminidase activity"/>
    <property type="evidence" value="ECO:0007669"/>
    <property type="project" value="TreeGrafter"/>
</dbReference>
<reference evidence="2 3" key="1">
    <citation type="submission" date="2018-11" db="EMBL/GenBank/DDBJ databases">
        <title>Genomic Encyclopedia of Type Strains, Phase IV (KMG-IV): sequencing the most valuable type-strain genomes for metagenomic binning, comparative biology and taxonomic classification.</title>
        <authorList>
            <person name="Goeker M."/>
        </authorList>
    </citation>
    <scope>NUCLEOTIDE SEQUENCE [LARGE SCALE GENOMIC DNA]</scope>
    <source>
        <strain evidence="2 3">DSM 16974</strain>
    </source>
</reference>
<sequence length="205" mass="23096">MHTIRPLRLSDNDQVTNICGRTGFNGGETRELIREDGIIANYFALPYLAYPEALALGIDTPSGLGGYILGVPSTDAFNQWMNRHWLTNVRNRYPVTLEPQSDFEQFLLDCIHRDCIFPDFCAGYPGHLHIDLLPALQGQGWGRALMDRFLQELREQGCPGVHLAVSTNNPGAIQFYLALGFTVIQEEPGTMFMGRRTKRTKNYSC</sequence>
<dbReference type="EMBL" id="RJUK01000001">
    <property type="protein sequence ID" value="ROQ20863.1"/>
    <property type="molecule type" value="Genomic_DNA"/>
</dbReference>
<dbReference type="Pfam" id="PF00583">
    <property type="entry name" value="Acetyltransf_1"/>
    <property type="match status" value="1"/>
</dbReference>
<keyword evidence="2" id="KW-0808">Transferase</keyword>
<evidence type="ECO:0000313" key="3">
    <source>
        <dbReference type="Proteomes" id="UP000273643"/>
    </source>
</evidence>
<proteinExistence type="predicted"/>
<dbReference type="SUPFAM" id="SSF55729">
    <property type="entry name" value="Acyl-CoA N-acyltransferases (Nat)"/>
    <property type="match status" value="1"/>
</dbReference>
<dbReference type="CDD" id="cd04301">
    <property type="entry name" value="NAT_SF"/>
    <property type="match status" value="1"/>
</dbReference>
<organism evidence="2 3">
    <name type="scientific">Marinimicrobium koreense</name>
    <dbReference type="NCBI Taxonomy" id="306545"/>
    <lineage>
        <taxon>Bacteria</taxon>
        <taxon>Pseudomonadati</taxon>
        <taxon>Pseudomonadota</taxon>
        <taxon>Gammaproteobacteria</taxon>
        <taxon>Cellvibrionales</taxon>
        <taxon>Cellvibrionaceae</taxon>
        <taxon>Marinimicrobium</taxon>
    </lineage>
</organism>
<dbReference type="InterPro" id="IPR016181">
    <property type="entry name" value="Acyl_CoA_acyltransferase"/>
</dbReference>
<dbReference type="Proteomes" id="UP000273643">
    <property type="component" value="Unassembled WGS sequence"/>
</dbReference>
<dbReference type="OrthoDB" id="9796919at2"/>
<dbReference type="PANTHER" id="PTHR13170:SF16">
    <property type="entry name" value="PROTEIN O-GLCNACASE"/>
    <property type="match status" value="1"/>
</dbReference>